<feature type="compositionally biased region" description="Basic and acidic residues" evidence="1">
    <location>
        <begin position="44"/>
        <end position="59"/>
    </location>
</feature>
<name>A0A1J1IAZ2_9DIPT</name>
<evidence type="ECO:0000256" key="1">
    <source>
        <dbReference type="SAM" id="MobiDB-lite"/>
    </source>
</evidence>
<organism evidence="2 3">
    <name type="scientific">Clunio marinus</name>
    <dbReference type="NCBI Taxonomy" id="568069"/>
    <lineage>
        <taxon>Eukaryota</taxon>
        <taxon>Metazoa</taxon>
        <taxon>Ecdysozoa</taxon>
        <taxon>Arthropoda</taxon>
        <taxon>Hexapoda</taxon>
        <taxon>Insecta</taxon>
        <taxon>Pterygota</taxon>
        <taxon>Neoptera</taxon>
        <taxon>Endopterygota</taxon>
        <taxon>Diptera</taxon>
        <taxon>Nematocera</taxon>
        <taxon>Chironomoidea</taxon>
        <taxon>Chironomidae</taxon>
        <taxon>Clunio</taxon>
    </lineage>
</organism>
<dbReference type="AlphaFoldDB" id="A0A1J1IAZ2"/>
<accession>A0A1J1IAZ2</accession>
<reference evidence="2 3" key="1">
    <citation type="submission" date="2015-04" db="EMBL/GenBank/DDBJ databases">
        <authorList>
            <person name="Syromyatnikov M.Y."/>
            <person name="Popov V.N."/>
        </authorList>
    </citation>
    <scope>NUCLEOTIDE SEQUENCE [LARGE SCALE GENOMIC DNA]</scope>
</reference>
<keyword evidence="3" id="KW-1185">Reference proteome</keyword>
<sequence length="59" mass="6846">MMIKSHSNDKSYALALTLFNVHSRNVIAKMLREKLFDQTLPDNVPRDKDKEDVERAPMS</sequence>
<feature type="region of interest" description="Disordered" evidence="1">
    <location>
        <begin position="38"/>
        <end position="59"/>
    </location>
</feature>
<protein>
    <submittedName>
        <fullName evidence="2">CLUMA_CG010844, isoform A</fullName>
    </submittedName>
</protein>
<evidence type="ECO:0000313" key="2">
    <source>
        <dbReference type="EMBL" id="CRK97455.1"/>
    </source>
</evidence>
<gene>
    <name evidence="2" type="ORF">CLUMA_CG010844</name>
</gene>
<evidence type="ECO:0000313" key="3">
    <source>
        <dbReference type="Proteomes" id="UP000183832"/>
    </source>
</evidence>
<dbReference type="Proteomes" id="UP000183832">
    <property type="component" value="Unassembled WGS sequence"/>
</dbReference>
<dbReference type="EMBL" id="CVRI01000047">
    <property type="protein sequence ID" value="CRK97455.1"/>
    <property type="molecule type" value="Genomic_DNA"/>
</dbReference>
<proteinExistence type="predicted"/>